<gene>
    <name evidence="3" type="ORF">SAMN05216481_105267</name>
</gene>
<feature type="region of interest" description="Disordered" evidence="1">
    <location>
        <begin position="19"/>
        <end position="40"/>
    </location>
</feature>
<evidence type="ECO:0000259" key="2">
    <source>
        <dbReference type="SMART" id="SM00943"/>
    </source>
</evidence>
<name>A0A1H9ETL8_9ACTN</name>
<reference evidence="3 4" key="1">
    <citation type="submission" date="2016-10" db="EMBL/GenBank/DDBJ databases">
        <authorList>
            <person name="de Groot N.N."/>
        </authorList>
    </citation>
    <scope>NUCLEOTIDE SEQUENCE [LARGE SCALE GENOMIC DNA]</scope>
    <source>
        <strain evidence="3 4">CGMCC 4.3519</strain>
    </source>
</reference>
<sequence>MIIVEEPMNITTATTAVATGPDITGRHGGAPSGPGPQSPMVEHAVRYTREQLWDVFPGAWLETAGGIPRCSCGAANCGAPGAHPMRPDWAAQATGGATAVRRMWADRPHASVLLPTGRAFDAIEVPETTGCLALARMERMGLASGPVTGTPDGRMLFFVLPGGAARLPDLVRGLGWSPSGVDMTARGDGDWVAAPPTRVGARGAVLWVRQPEDAGHRLPDIEEIVRPLAYACGRDAAAARAR</sequence>
<proteinExistence type="predicted"/>
<evidence type="ECO:0000256" key="1">
    <source>
        <dbReference type="SAM" id="MobiDB-lite"/>
    </source>
</evidence>
<dbReference type="STRING" id="403935.SAMN05216481_105267"/>
<organism evidence="3 4">
    <name type="scientific">Streptomyces radiopugnans</name>
    <dbReference type="NCBI Taxonomy" id="403935"/>
    <lineage>
        <taxon>Bacteria</taxon>
        <taxon>Bacillati</taxon>
        <taxon>Actinomycetota</taxon>
        <taxon>Actinomycetes</taxon>
        <taxon>Kitasatosporales</taxon>
        <taxon>Streptomycetaceae</taxon>
        <taxon>Streptomyces</taxon>
    </lineage>
</organism>
<dbReference type="InterPro" id="IPR015330">
    <property type="entry name" value="DNA_primase/pol_bifunc_N"/>
</dbReference>
<dbReference type="EMBL" id="FOET01000005">
    <property type="protein sequence ID" value="SEQ28338.1"/>
    <property type="molecule type" value="Genomic_DNA"/>
</dbReference>
<dbReference type="Proteomes" id="UP000199055">
    <property type="component" value="Unassembled WGS sequence"/>
</dbReference>
<keyword evidence="4" id="KW-1185">Reference proteome</keyword>
<evidence type="ECO:0000313" key="3">
    <source>
        <dbReference type="EMBL" id="SEQ28338.1"/>
    </source>
</evidence>
<dbReference type="Pfam" id="PF09250">
    <property type="entry name" value="Prim-Pol"/>
    <property type="match status" value="1"/>
</dbReference>
<protein>
    <submittedName>
        <fullName evidence="3">Bifunctional DNA primase/polymerase, N-terminal</fullName>
    </submittedName>
</protein>
<dbReference type="AlphaFoldDB" id="A0A1H9ETL8"/>
<evidence type="ECO:0000313" key="4">
    <source>
        <dbReference type="Proteomes" id="UP000199055"/>
    </source>
</evidence>
<accession>A0A1H9ETL8</accession>
<dbReference type="SMART" id="SM00943">
    <property type="entry name" value="Prim-Pol"/>
    <property type="match status" value="1"/>
</dbReference>
<feature type="domain" description="DNA primase/polymerase bifunctional N-terminal" evidence="2">
    <location>
        <begin position="44"/>
        <end position="224"/>
    </location>
</feature>